<keyword evidence="1" id="KW-0732">Signal</keyword>
<dbReference type="Proteomes" id="UP001238467">
    <property type="component" value="Unassembled WGS sequence"/>
</dbReference>
<dbReference type="InterPro" id="IPR012334">
    <property type="entry name" value="Pectin_lyas_fold"/>
</dbReference>
<dbReference type="InterPro" id="IPR038177">
    <property type="entry name" value="IAT_beta_sf"/>
</dbReference>
<sequence length="721" mass="74916">MRRAVLPVIVAATVSLPAMADPRGISPASVEATLGSVGNEGFGSFDLFLPMLGDTDRLLFLDARASFGSEQEIEQGSVGLGYRFRHENGWVYGINGYFDYLNSQYDNDFTQFGLGVEALSQDWELRANGYLPVGDLEAALASANAALIEAGRLVFRAGEETALQGFDGEIGYRLPFLTPDDLTQIKLFAGGYWYTGEGVEDVPGVSARVEVSRAGLPAFGNGSRLTLIAGLTYDEQYDTQGIFLARLRVPLGDTSGQAPYDPLYRRVERSDAIRTHVGATGAAEAAVYTETGAVAGRVVAIGAGDDAGTINARLVTAGNGALVLASGTVDVDSTVALGTGQYLLGGGGALAVRGAVSGGTAVFRNALPAATLNGTDPLDDVLSLEGNRSAVASLALRGGRSGVVAEGVSGIVMRDLDISGTAEHGISLESVSGATIASTRIHDLATCENNTECEWSIFNPNVVRNAGIAALAVEDLTIRDVSMENVTYGLFVGSQYEEIDWENTITGQSGNLTVQNLSIVNSRREGILLVGVDGAELRSISIDNSAMQRSMDLIVLQKTTHAVLDDLTLKGGINGLMFASSFNLPGVTTDIAVSNAFIEDTYRAGIFLNPSSDISFTNVTISNPGSYGVYFYGDAYGFAGGPVTGVSFTDVEVIASGSSAVYVSGPIQDISGDIATSNVSVPCSADAGQWSGTELTQTGGQVFAIGGATVPVGTLSASCGL</sequence>
<feature type="signal peptide" evidence="1">
    <location>
        <begin position="1"/>
        <end position="20"/>
    </location>
</feature>
<proteinExistence type="predicted"/>
<name>A0ABU0DNV3_9HYPH</name>
<evidence type="ECO:0000313" key="4">
    <source>
        <dbReference type="EMBL" id="MDQ0350060.1"/>
    </source>
</evidence>
<dbReference type="Pfam" id="PF13229">
    <property type="entry name" value="Beta_helix"/>
    <property type="match status" value="1"/>
</dbReference>
<dbReference type="InterPro" id="IPR039448">
    <property type="entry name" value="Beta_helix"/>
</dbReference>
<organism evidence="4 5">
    <name type="scientific">Ancylobacter vacuolatus</name>
    <dbReference type="NCBI Taxonomy" id="223389"/>
    <lineage>
        <taxon>Bacteria</taxon>
        <taxon>Pseudomonadati</taxon>
        <taxon>Pseudomonadota</taxon>
        <taxon>Alphaproteobacteria</taxon>
        <taxon>Hyphomicrobiales</taxon>
        <taxon>Xanthobacteraceae</taxon>
        <taxon>Ancylobacter</taxon>
    </lineage>
</organism>
<feature type="chain" id="PRO_5045410665" description="Right handed beta helix region" evidence="1">
    <location>
        <begin position="21"/>
        <end position="721"/>
    </location>
</feature>
<feature type="domain" description="Inverse autotransporter beta-domain" evidence="2">
    <location>
        <begin position="30"/>
        <end position="199"/>
    </location>
</feature>
<dbReference type="SMART" id="SM00710">
    <property type="entry name" value="PbH1"/>
    <property type="match status" value="5"/>
</dbReference>
<keyword evidence="5" id="KW-1185">Reference proteome</keyword>
<gene>
    <name evidence="4" type="ORF">J2S76_004516</name>
</gene>
<dbReference type="InterPro" id="IPR024519">
    <property type="entry name" value="IAT_beta"/>
</dbReference>
<evidence type="ECO:0008006" key="6">
    <source>
        <dbReference type="Google" id="ProtNLM"/>
    </source>
</evidence>
<dbReference type="EMBL" id="JAUSUH010000015">
    <property type="protein sequence ID" value="MDQ0350060.1"/>
    <property type="molecule type" value="Genomic_DNA"/>
</dbReference>
<comment type="caution">
    <text evidence="4">The sequence shown here is derived from an EMBL/GenBank/DDBJ whole genome shotgun (WGS) entry which is preliminary data.</text>
</comment>
<dbReference type="Gene3D" id="2.160.20.10">
    <property type="entry name" value="Single-stranded right-handed beta-helix, Pectin lyase-like"/>
    <property type="match status" value="2"/>
</dbReference>
<evidence type="ECO:0000256" key="1">
    <source>
        <dbReference type="SAM" id="SignalP"/>
    </source>
</evidence>
<evidence type="ECO:0000259" key="2">
    <source>
        <dbReference type="Pfam" id="PF11924"/>
    </source>
</evidence>
<feature type="domain" description="Right handed beta helix" evidence="3">
    <location>
        <begin position="467"/>
        <end position="634"/>
    </location>
</feature>
<dbReference type="Gene3D" id="2.40.160.160">
    <property type="entry name" value="Inverse autotransporter, beta-domain"/>
    <property type="match status" value="1"/>
</dbReference>
<dbReference type="RefSeq" id="WP_307064278.1">
    <property type="nucleotide sequence ID" value="NZ_JAUSUH010000015.1"/>
</dbReference>
<evidence type="ECO:0000259" key="3">
    <source>
        <dbReference type="Pfam" id="PF13229"/>
    </source>
</evidence>
<evidence type="ECO:0000313" key="5">
    <source>
        <dbReference type="Proteomes" id="UP001238467"/>
    </source>
</evidence>
<dbReference type="SUPFAM" id="SSF51126">
    <property type="entry name" value="Pectin lyase-like"/>
    <property type="match status" value="2"/>
</dbReference>
<accession>A0ABU0DNV3</accession>
<reference evidence="4 5" key="1">
    <citation type="submission" date="2023-07" db="EMBL/GenBank/DDBJ databases">
        <title>Genomic Encyclopedia of Type Strains, Phase IV (KMG-IV): sequencing the most valuable type-strain genomes for metagenomic binning, comparative biology and taxonomic classification.</title>
        <authorList>
            <person name="Goeker M."/>
        </authorList>
    </citation>
    <scope>NUCLEOTIDE SEQUENCE [LARGE SCALE GENOMIC DNA]</scope>
    <source>
        <strain evidence="4 5">DSM 1277</strain>
    </source>
</reference>
<dbReference type="InterPro" id="IPR006626">
    <property type="entry name" value="PbH1"/>
</dbReference>
<protein>
    <recommendedName>
        <fullName evidence="6">Right handed beta helix region</fullName>
    </recommendedName>
</protein>
<dbReference type="InterPro" id="IPR011050">
    <property type="entry name" value="Pectin_lyase_fold/virulence"/>
</dbReference>
<dbReference type="Pfam" id="PF11924">
    <property type="entry name" value="IAT_beta"/>
    <property type="match status" value="1"/>
</dbReference>